<dbReference type="Gene3D" id="3.90.1150.10">
    <property type="entry name" value="Aspartate Aminotransferase, domain 1"/>
    <property type="match status" value="1"/>
</dbReference>
<dbReference type="GO" id="GO:0000271">
    <property type="term" value="P:polysaccharide biosynthetic process"/>
    <property type="evidence" value="ECO:0007669"/>
    <property type="project" value="TreeGrafter"/>
</dbReference>
<dbReference type="RefSeq" id="WP_270124320.1">
    <property type="nucleotide sequence ID" value="NZ_BAAAOM010000002.1"/>
</dbReference>
<keyword evidence="3" id="KW-0032">Aminotransferase</keyword>
<dbReference type="GO" id="GO:0008483">
    <property type="term" value="F:transaminase activity"/>
    <property type="evidence" value="ECO:0007669"/>
    <property type="project" value="UniProtKB-KW"/>
</dbReference>
<evidence type="ECO:0000256" key="2">
    <source>
        <dbReference type="RuleBase" id="RU004508"/>
    </source>
</evidence>
<dbReference type="GO" id="GO:0030170">
    <property type="term" value="F:pyridoxal phosphate binding"/>
    <property type="evidence" value="ECO:0007669"/>
    <property type="project" value="TreeGrafter"/>
</dbReference>
<evidence type="ECO:0000313" key="3">
    <source>
        <dbReference type="EMBL" id="MDA1387826.1"/>
    </source>
</evidence>
<dbReference type="EMBL" id="JAPZVQ010000019">
    <property type="protein sequence ID" value="MDA1387826.1"/>
    <property type="molecule type" value="Genomic_DNA"/>
</dbReference>
<evidence type="ECO:0000313" key="5">
    <source>
        <dbReference type="Proteomes" id="UP001145799"/>
    </source>
</evidence>
<dbReference type="Proteomes" id="UP001145799">
    <property type="component" value="Unassembled WGS sequence"/>
</dbReference>
<accession>A0A9X3SZW0</accession>
<dbReference type="PANTHER" id="PTHR30244:SF34">
    <property type="entry name" value="DTDP-4-AMINO-4,6-DIDEOXYGALACTOSE TRANSAMINASE"/>
    <property type="match status" value="1"/>
</dbReference>
<dbReference type="Proteomes" id="UP001183604">
    <property type="component" value="Unassembled WGS sequence"/>
</dbReference>
<keyword evidence="6" id="KW-1185">Reference proteome</keyword>
<keyword evidence="2" id="KW-0663">Pyridoxal phosphate</keyword>
<dbReference type="InterPro" id="IPR015424">
    <property type="entry name" value="PyrdxlP-dep_Trfase"/>
</dbReference>
<dbReference type="Gene3D" id="3.40.640.10">
    <property type="entry name" value="Type I PLP-dependent aspartate aminotransferase-like (Major domain)"/>
    <property type="match status" value="1"/>
</dbReference>
<dbReference type="InterPro" id="IPR015422">
    <property type="entry name" value="PyrdxlP-dep_Trfase_small"/>
</dbReference>
<reference evidence="3" key="1">
    <citation type="submission" date="2022-12" db="EMBL/GenBank/DDBJ databases">
        <title>Gycomyces niveus sp.nov., a novel actinomycete isolated from soil in Shouguang.</title>
        <authorList>
            <person name="Yang X."/>
        </authorList>
    </citation>
    <scope>NUCLEOTIDE SEQUENCE</scope>
    <source>
        <strain evidence="3">DSM 44724</strain>
    </source>
</reference>
<name>A0A9X3SZW0_9ACTN</name>
<proteinExistence type="inferred from homology"/>
<dbReference type="PANTHER" id="PTHR30244">
    <property type="entry name" value="TRANSAMINASE"/>
    <property type="match status" value="1"/>
</dbReference>
<dbReference type="InterPro" id="IPR000653">
    <property type="entry name" value="DegT/StrS_aminotransferase"/>
</dbReference>
<sequence>MTTALAIHSGAPVRGPGRPWPAWPTAAPGAGAALDAVLHSANWAITSPYRDRLYERRFAQAFADYTGTAHCVPTDHGSSALVIALESLGLRYGDPVLVPALTWTATATAVFRAGLVPVLVDVDPATGCLDAAAVAAEPEAAAVIAVHWACTMADVPVLNAAATTLGAKVIEDAAQAHGARWRGRAAGSLGWAGCFSMQHSKVLTSGEGGAVVTDDGAAAGLMEELRADSRRYRDEPVRGELPLYETAETMGANYCLSEFAAALLCEQLSILDDQHEVRNANFLALERMLADVPGVRLPRRSPAQDRLSLYEVPLVFDPLPPGRTNAWAAEAMTAELGLRAYPPRVPLSRSPLLAPWRKSTLAPLAERFRALHADRRYPGAEYLAGHAVLLHHSAFLGTEEDMADIAAAAAKVARHPGGDA</sequence>
<evidence type="ECO:0000313" key="4">
    <source>
        <dbReference type="EMBL" id="MDR7337460.1"/>
    </source>
</evidence>
<comment type="caution">
    <text evidence="3">The sequence shown here is derived from an EMBL/GenBank/DDBJ whole genome shotgun (WGS) entry which is preliminary data.</text>
</comment>
<dbReference type="InterPro" id="IPR015421">
    <property type="entry name" value="PyrdxlP-dep_Trfase_major"/>
</dbReference>
<gene>
    <name evidence="4" type="ORF">J2S69_001179</name>
    <name evidence="3" type="ORF">O2L01_22730</name>
</gene>
<dbReference type="EC" id="2.6.1.101" evidence="4"/>
<dbReference type="EMBL" id="JAVDYD010000001">
    <property type="protein sequence ID" value="MDR7337460.1"/>
    <property type="molecule type" value="Genomic_DNA"/>
</dbReference>
<reference evidence="4 6" key="2">
    <citation type="submission" date="2023-07" db="EMBL/GenBank/DDBJ databases">
        <title>Sequencing the genomes of 1000 actinobacteria strains.</title>
        <authorList>
            <person name="Klenk H.-P."/>
        </authorList>
    </citation>
    <scope>NUCLEOTIDE SEQUENCE [LARGE SCALE GENOMIC DNA]</scope>
    <source>
        <strain evidence="4 6">DSM 44724</strain>
    </source>
</reference>
<dbReference type="EC" id="2.6.1.100" evidence="4"/>
<comment type="similarity">
    <text evidence="2">Belongs to the DegT/DnrJ/EryC1 family.</text>
</comment>
<comment type="cofactor">
    <cofactor evidence="1">
        <name>pyridoxal 5'-phosphate</name>
        <dbReference type="ChEBI" id="CHEBI:597326"/>
    </cofactor>
</comment>
<evidence type="ECO:0000256" key="1">
    <source>
        <dbReference type="ARBA" id="ARBA00001933"/>
    </source>
</evidence>
<protein>
    <submittedName>
        <fullName evidence="3">DegT/DnrJ/EryC1/StrS family aminotransferase</fullName>
    </submittedName>
    <submittedName>
        <fullName evidence="4">L-glutamine:2-deoxy-scyllo-inosose/3-amino-2, 3-dideoxy-scyllo-inosose aminotransferase</fullName>
        <ecNumber evidence="4">2.6.1.100</ecNumber>
        <ecNumber evidence="4">2.6.1.101</ecNumber>
    </submittedName>
</protein>
<dbReference type="SUPFAM" id="SSF53383">
    <property type="entry name" value="PLP-dependent transferases"/>
    <property type="match status" value="1"/>
</dbReference>
<dbReference type="AlphaFoldDB" id="A0A9X3SZW0"/>
<keyword evidence="4" id="KW-0808">Transferase</keyword>
<dbReference type="Pfam" id="PF01041">
    <property type="entry name" value="DegT_DnrJ_EryC1"/>
    <property type="match status" value="1"/>
</dbReference>
<evidence type="ECO:0000313" key="6">
    <source>
        <dbReference type="Proteomes" id="UP001183604"/>
    </source>
</evidence>
<organism evidence="3 5">
    <name type="scientific">Glycomyces lechevalierae</name>
    <dbReference type="NCBI Taxonomy" id="256034"/>
    <lineage>
        <taxon>Bacteria</taxon>
        <taxon>Bacillati</taxon>
        <taxon>Actinomycetota</taxon>
        <taxon>Actinomycetes</taxon>
        <taxon>Glycomycetales</taxon>
        <taxon>Glycomycetaceae</taxon>
        <taxon>Glycomyces</taxon>
    </lineage>
</organism>